<dbReference type="EMBL" id="DVJO01000091">
    <property type="protein sequence ID" value="HIS82812.1"/>
    <property type="molecule type" value="Genomic_DNA"/>
</dbReference>
<gene>
    <name evidence="1" type="ORF">IAD41_04320</name>
</gene>
<dbReference type="Proteomes" id="UP000824139">
    <property type="component" value="Unassembled WGS sequence"/>
</dbReference>
<reference evidence="1" key="1">
    <citation type="submission" date="2020-10" db="EMBL/GenBank/DDBJ databases">
        <authorList>
            <person name="Gilroy R."/>
        </authorList>
    </citation>
    <scope>NUCLEOTIDE SEQUENCE</scope>
    <source>
        <strain evidence="1">CHK152-2994</strain>
    </source>
</reference>
<evidence type="ECO:0000313" key="2">
    <source>
        <dbReference type="Proteomes" id="UP000824139"/>
    </source>
</evidence>
<sequence length="412" mass="47708">MEIRRINNTNFTGCRPPYKIPEGMVYPIERIATEKDIFQLSGQALKNVIGEGRSGIVYDLCSSVIKLFKDTAFPAPKERRWQAETKNLDFLRDLCIKNNNPDYLHNSQKGLFGINFHNKFFIFSSKVPGSFPHPQKNQFNEKNLTALMEILERLDKGMDDTKILHPDLRAQNVHITDDNAGIIDVGVLLKTPVPKVKTVLGQSGIEAPKSDREFVLLNFLSDTGYGTSNLKSFEYDLLSPYLDFADKQEASKVFDLYMNLKSKFHEKTAYYYAELQEKTNEKIFENAAVEEFMHHELLEQLPADIRDTEIDKLQMNIFLRKMTQIAQNLVNNSINLKQIGIYIDKVIDRSIMKIQNAYLDKDMQRAYYYMNFKNQAEITSELFRYNLSNCVISSEKTSKFLPEKLLKDKLKK</sequence>
<accession>A0A9D1FVH9</accession>
<dbReference type="InterPro" id="IPR011009">
    <property type="entry name" value="Kinase-like_dom_sf"/>
</dbReference>
<comment type="caution">
    <text evidence="1">The sequence shown here is derived from an EMBL/GenBank/DDBJ whole genome shotgun (WGS) entry which is preliminary data.</text>
</comment>
<organism evidence="1 2">
    <name type="scientific">Candidatus Scatenecus faecavium</name>
    <dbReference type="NCBI Taxonomy" id="2840915"/>
    <lineage>
        <taxon>Bacteria</taxon>
        <taxon>Candidatus Scatenecus</taxon>
    </lineage>
</organism>
<protein>
    <recommendedName>
        <fullName evidence="3">Protein kinase domain-containing protein</fullName>
    </recommendedName>
</protein>
<dbReference type="AlphaFoldDB" id="A0A9D1FVH9"/>
<evidence type="ECO:0000313" key="1">
    <source>
        <dbReference type="EMBL" id="HIS82812.1"/>
    </source>
</evidence>
<name>A0A9D1FVH9_9BACT</name>
<evidence type="ECO:0008006" key="3">
    <source>
        <dbReference type="Google" id="ProtNLM"/>
    </source>
</evidence>
<dbReference type="SUPFAM" id="SSF56112">
    <property type="entry name" value="Protein kinase-like (PK-like)"/>
    <property type="match status" value="1"/>
</dbReference>
<proteinExistence type="predicted"/>
<reference evidence="1" key="2">
    <citation type="journal article" date="2021" name="PeerJ">
        <title>Extensive microbial diversity within the chicken gut microbiome revealed by metagenomics and culture.</title>
        <authorList>
            <person name="Gilroy R."/>
            <person name="Ravi A."/>
            <person name="Getino M."/>
            <person name="Pursley I."/>
            <person name="Horton D.L."/>
            <person name="Alikhan N.F."/>
            <person name="Baker D."/>
            <person name="Gharbi K."/>
            <person name="Hall N."/>
            <person name="Watson M."/>
            <person name="Adriaenssens E.M."/>
            <person name="Foster-Nyarko E."/>
            <person name="Jarju S."/>
            <person name="Secka A."/>
            <person name="Antonio M."/>
            <person name="Oren A."/>
            <person name="Chaudhuri R.R."/>
            <person name="La Ragione R."/>
            <person name="Hildebrand F."/>
            <person name="Pallen M.J."/>
        </authorList>
    </citation>
    <scope>NUCLEOTIDE SEQUENCE</scope>
    <source>
        <strain evidence="1">CHK152-2994</strain>
    </source>
</reference>